<dbReference type="Proteomes" id="UP000325577">
    <property type="component" value="Linkage Group LG12"/>
</dbReference>
<accession>A0A5J5BGN1</accession>
<dbReference type="AlphaFoldDB" id="A0A5J5BGN1"/>
<evidence type="ECO:0000313" key="2">
    <source>
        <dbReference type="Proteomes" id="UP000325577"/>
    </source>
</evidence>
<reference evidence="1 2" key="1">
    <citation type="submission" date="2019-09" db="EMBL/GenBank/DDBJ databases">
        <title>A chromosome-level genome assembly of the Chinese tupelo Nyssa sinensis.</title>
        <authorList>
            <person name="Yang X."/>
            <person name="Kang M."/>
            <person name="Yang Y."/>
            <person name="Xiong H."/>
            <person name="Wang M."/>
            <person name="Zhang Z."/>
            <person name="Wang Z."/>
            <person name="Wu H."/>
            <person name="Ma T."/>
            <person name="Liu J."/>
            <person name="Xi Z."/>
        </authorList>
    </citation>
    <scope>NUCLEOTIDE SEQUENCE [LARGE SCALE GENOMIC DNA]</scope>
    <source>
        <strain evidence="1">J267</strain>
        <tissue evidence="1">Leaf</tissue>
    </source>
</reference>
<dbReference type="EMBL" id="CM018035">
    <property type="protein sequence ID" value="KAA8542343.1"/>
    <property type="molecule type" value="Genomic_DNA"/>
</dbReference>
<organism evidence="1 2">
    <name type="scientific">Nyssa sinensis</name>
    <dbReference type="NCBI Taxonomy" id="561372"/>
    <lineage>
        <taxon>Eukaryota</taxon>
        <taxon>Viridiplantae</taxon>
        <taxon>Streptophyta</taxon>
        <taxon>Embryophyta</taxon>
        <taxon>Tracheophyta</taxon>
        <taxon>Spermatophyta</taxon>
        <taxon>Magnoliopsida</taxon>
        <taxon>eudicotyledons</taxon>
        <taxon>Gunneridae</taxon>
        <taxon>Pentapetalae</taxon>
        <taxon>asterids</taxon>
        <taxon>Cornales</taxon>
        <taxon>Nyssaceae</taxon>
        <taxon>Nyssa</taxon>
    </lineage>
</organism>
<keyword evidence="2" id="KW-1185">Reference proteome</keyword>
<gene>
    <name evidence="1" type="ORF">F0562_023521</name>
</gene>
<sequence length="98" mass="10181">MVHRSGGYGGGGGYSRGGGGGRYGGGGYGGGSYGGGRDRGPLGQIPSANHYYRNSSLVTFLEAYTVGSKHPSKAPFSLALSLPFNDMHIVVIWERLVD</sequence>
<proteinExistence type="predicted"/>
<protein>
    <submittedName>
        <fullName evidence="1">Uncharacterized protein</fullName>
    </submittedName>
</protein>
<name>A0A5J5BGN1_9ASTE</name>
<evidence type="ECO:0000313" key="1">
    <source>
        <dbReference type="EMBL" id="KAA8542343.1"/>
    </source>
</evidence>